<protein>
    <recommendedName>
        <fullName evidence="3">SIR2-like domain-containing protein</fullName>
    </recommendedName>
</protein>
<sequence>MHSLALLIGNGINNLVPNNSWQDLLEDMVRFCNAQGLVNYQQIKPFPLLYEEIFLKSLQVSRRKEIDLKTFIARKVSQIEPNELHERIRSFATDDIITTNYEFSLEGQVPTRNMGVIDEKVYSVFRHYEVKSKRYWHIHGDCRVPNSINLGFEHYGGQLQQMRNYVVSGTHYTSPGLPKHPFIKRLKTKESMGLSWIDLFFTTDIYILGLTLDFVETDLWWLLTYRARQLYYRSRSDITNKIVYFLPKEYKNDALVKLDFFAANGVQVIDSISGVDKLKYYHQVLDYIEKDVR</sequence>
<dbReference type="Proteomes" id="UP000002028">
    <property type="component" value="Chromosome"/>
</dbReference>
<dbReference type="EMBL" id="CP001769">
    <property type="protein sequence ID" value="ADB36160.1"/>
    <property type="molecule type" value="Genomic_DNA"/>
</dbReference>
<gene>
    <name evidence="1" type="ordered locus">Slin_0087</name>
</gene>
<evidence type="ECO:0000313" key="1">
    <source>
        <dbReference type="EMBL" id="ADB36160.1"/>
    </source>
</evidence>
<organism evidence="1 2">
    <name type="scientific">Spirosoma linguale (strain ATCC 33905 / DSM 74 / LMG 10896 / Claus 1)</name>
    <dbReference type="NCBI Taxonomy" id="504472"/>
    <lineage>
        <taxon>Bacteria</taxon>
        <taxon>Pseudomonadati</taxon>
        <taxon>Bacteroidota</taxon>
        <taxon>Cytophagia</taxon>
        <taxon>Cytophagales</taxon>
        <taxon>Cytophagaceae</taxon>
        <taxon>Spirosoma</taxon>
    </lineage>
</organism>
<evidence type="ECO:0008006" key="3">
    <source>
        <dbReference type="Google" id="ProtNLM"/>
    </source>
</evidence>
<name>D2QBH8_SPILD</name>
<accession>D2QBH8</accession>
<evidence type="ECO:0000313" key="2">
    <source>
        <dbReference type="Proteomes" id="UP000002028"/>
    </source>
</evidence>
<dbReference type="AlphaFoldDB" id="D2QBH8"/>
<dbReference type="eggNOG" id="ENOG502Z9YX">
    <property type="taxonomic scope" value="Bacteria"/>
</dbReference>
<keyword evidence="2" id="KW-1185">Reference proteome</keyword>
<dbReference type="KEGG" id="sli:Slin_0087"/>
<dbReference type="HOGENOM" id="CLU_949659_0_0_10"/>
<proteinExistence type="predicted"/>
<dbReference type="STRING" id="504472.Slin_0087"/>
<reference evidence="1 2" key="1">
    <citation type="journal article" date="2010" name="Stand. Genomic Sci.">
        <title>Complete genome sequence of Spirosoma linguale type strain (1).</title>
        <authorList>
            <person name="Lail K."/>
            <person name="Sikorski J."/>
            <person name="Saunders E."/>
            <person name="Lapidus A."/>
            <person name="Glavina Del Rio T."/>
            <person name="Copeland A."/>
            <person name="Tice H."/>
            <person name="Cheng J.-F."/>
            <person name="Lucas S."/>
            <person name="Nolan M."/>
            <person name="Bruce D."/>
            <person name="Goodwin L."/>
            <person name="Pitluck S."/>
            <person name="Ivanova N."/>
            <person name="Mavromatis K."/>
            <person name="Ovchinnikova G."/>
            <person name="Pati A."/>
            <person name="Chen A."/>
            <person name="Palaniappan K."/>
            <person name="Land M."/>
            <person name="Hauser L."/>
            <person name="Chang Y.-J."/>
            <person name="Jeffries C.D."/>
            <person name="Chain P."/>
            <person name="Brettin T."/>
            <person name="Detter J.C."/>
            <person name="Schuetze A."/>
            <person name="Rohde M."/>
            <person name="Tindall B.J."/>
            <person name="Goeker M."/>
            <person name="Bristow J."/>
            <person name="Eisen J.A."/>
            <person name="Markowitz V."/>
            <person name="Hugenholtz P."/>
            <person name="Kyrpides N.C."/>
            <person name="Klenk H.-P."/>
            <person name="Chen F."/>
        </authorList>
    </citation>
    <scope>NUCLEOTIDE SEQUENCE [LARGE SCALE GENOMIC DNA]</scope>
    <source>
        <strain evidence="2">ATCC 33905 / DSM 74 / LMG 10896 / Claus 1</strain>
    </source>
</reference>